<proteinExistence type="predicted"/>
<organism evidence="1">
    <name type="scientific">marine metagenome</name>
    <dbReference type="NCBI Taxonomy" id="408172"/>
    <lineage>
        <taxon>unclassified sequences</taxon>
        <taxon>metagenomes</taxon>
        <taxon>ecological metagenomes</taxon>
    </lineage>
</organism>
<gene>
    <name evidence="1" type="ORF">METZ01_LOCUS312326</name>
</gene>
<sequence>MCEYHLNVGDMFRTRHGLGLIVKKTSGYFHYSNVGDDQRKNYQTIEIKQFYNYCDDRSHNQVLEVMLLPDRKYRRKRK</sequence>
<protein>
    <submittedName>
        <fullName evidence="1">Uncharacterized protein</fullName>
    </submittedName>
</protein>
<evidence type="ECO:0000313" key="1">
    <source>
        <dbReference type="EMBL" id="SVC59472.1"/>
    </source>
</evidence>
<dbReference type="EMBL" id="UINC01099870">
    <property type="protein sequence ID" value="SVC59472.1"/>
    <property type="molecule type" value="Genomic_DNA"/>
</dbReference>
<accession>A0A382NIG1</accession>
<dbReference type="AlphaFoldDB" id="A0A382NIG1"/>
<reference evidence="1" key="1">
    <citation type="submission" date="2018-05" db="EMBL/GenBank/DDBJ databases">
        <authorList>
            <person name="Lanie J.A."/>
            <person name="Ng W.-L."/>
            <person name="Kazmierczak K.M."/>
            <person name="Andrzejewski T.M."/>
            <person name="Davidsen T.M."/>
            <person name="Wayne K.J."/>
            <person name="Tettelin H."/>
            <person name="Glass J.I."/>
            <person name="Rusch D."/>
            <person name="Podicherti R."/>
            <person name="Tsui H.-C.T."/>
            <person name="Winkler M.E."/>
        </authorList>
    </citation>
    <scope>NUCLEOTIDE SEQUENCE</scope>
</reference>
<name>A0A382NIG1_9ZZZZ</name>